<dbReference type="EMBL" id="JAVHJO010000015">
    <property type="protein sequence ID" value="KAK6527697.1"/>
    <property type="molecule type" value="Genomic_DNA"/>
</dbReference>
<accession>A0AAV9WW08</accession>
<dbReference type="AlphaFoldDB" id="A0AAV9WW08"/>
<sequence length="184" mass="21041">MSVGDGAYFMYSAIEGGDRVVYRSPIEDISLRPKNIWTLHPGTRGGLWIIQRTSGDAYILKAIGAPAGIYSANPTKVYAFPIESMAQEKEWVLEPTTSPLSYRAREAYKIRNKDGSQYWQTGEDEFNFGRIMELKPKDDVPEQVFYLHRIEESLSGVRGTWKEKFCDTELQSPMGNTRERQFRG</sequence>
<dbReference type="InterPro" id="IPR031755">
    <property type="entry name" value="Inhibitor_I66"/>
</dbReference>
<proteinExistence type="predicted"/>
<organism evidence="1 2">
    <name type="scientific">Orbilia ellipsospora</name>
    <dbReference type="NCBI Taxonomy" id="2528407"/>
    <lineage>
        <taxon>Eukaryota</taxon>
        <taxon>Fungi</taxon>
        <taxon>Dikarya</taxon>
        <taxon>Ascomycota</taxon>
        <taxon>Pezizomycotina</taxon>
        <taxon>Orbiliomycetes</taxon>
        <taxon>Orbiliales</taxon>
        <taxon>Orbiliaceae</taxon>
        <taxon>Orbilia</taxon>
    </lineage>
</organism>
<comment type="caution">
    <text evidence="1">The sequence shown here is derived from an EMBL/GenBank/DDBJ whole genome shotgun (WGS) entry which is preliminary data.</text>
</comment>
<reference evidence="1 2" key="1">
    <citation type="submission" date="2019-10" db="EMBL/GenBank/DDBJ databases">
        <authorList>
            <person name="Palmer J.M."/>
        </authorList>
    </citation>
    <scope>NUCLEOTIDE SEQUENCE [LARGE SCALE GENOMIC DNA]</scope>
    <source>
        <strain evidence="1 2">TWF694</strain>
    </source>
</reference>
<gene>
    <name evidence="1" type="ORF">TWF694_004678</name>
</gene>
<dbReference type="CDD" id="cd23428">
    <property type="entry name" value="beta-trefoil_Ricin_SPI"/>
    <property type="match status" value="1"/>
</dbReference>
<evidence type="ECO:0000313" key="2">
    <source>
        <dbReference type="Proteomes" id="UP001365542"/>
    </source>
</evidence>
<dbReference type="GO" id="GO:0004867">
    <property type="term" value="F:serine-type endopeptidase inhibitor activity"/>
    <property type="evidence" value="ECO:0007669"/>
    <property type="project" value="InterPro"/>
</dbReference>
<name>A0AAV9WW08_9PEZI</name>
<dbReference type="Proteomes" id="UP001365542">
    <property type="component" value="Unassembled WGS sequence"/>
</dbReference>
<evidence type="ECO:0008006" key="3">
    <source>
        <dbReference type="Google" id="ProtNLM"/>
    </source>
</evidence>
<protein>
    <recommendedName>
        <fullName evidence="3">Ricin B lectin domain-containing protein</fullName>
    </recommendedName>
</protein>
<evidence type="ECO:0000313" key="1">
    <source>
        <dbReference type="EMBL" id="KAK6527697.1"/>
    </source>
</evidence>
<keyword evidence="2" id="KW-1185">Reference proteome</keyword>
<dbReference type="Pfam" id="PF16850">
    <property type="entry name" value="Inhibitor_I66"/>
    <property type="match status" value="1"/>
</dbReference>
<dbReference type="Gene3D" id="2.80.10.50">
    <property type="match status" value="1"/>
</dbReference>